<feature type="domain" description="VOC" evidence="2">
    <location>
        <begin position="5"/>
        <end position="134"/>
    </location>
</feature>
<evidence type="ECO:0000259" key="2">
    <source>
        <dbReference type="PROSITE" id="PS51819"/>
    </source>
</evidence>
<dbReference type="SUPFAM" id="SSF54593">
    <property type="entry name" value="Glyoxalase/Bleomycin resistance protein/Dihydroxybiphenyl dioxygenase"/>
    <property type="match status" value="1"/>
</dbReference>
<dbReference type="Pfam" id="PF13669">
    <property type="entry name" value="Glyoxalase_4"/>
    <property type="match status" value="1"/>
</dbReference>
<evidence type="ECO:0000313" key="3">
    <source>
        <dbReference type="EMBL" id="SVC71753.1"/>
    </source>
</evidence>
<evidence type="ECO:0000256" key="1">
    <source>
        <dbReference type="ARBA" id="ARBA00022723"/>
    </source>
</evidence>
<proteinExistence type="predicted"/>
<dbReference type="PROSITE" id="PS51819">
    <property type="entry name" value="VOC"/>
    <property type="match status" value="1"/>
</dbReference>
<dbReference type="EMBL" id="UINC01106826">
    <property type="protein sequence ID" value="SVC71753.1"/>
    <property type="molecule type" value="Genomic_DNA"/>
</dbReference>
<gene>
    <name evidence="3" type="ORF">METZ01_LOCUS324607</name>
</gene>
<protein>
    <recommendedName>
        <fullName evidence="2">VOC domain-containing protein</fullName>
    </recommendedName>
</protein>
<dbReference type="InterPro" id="IPR037523">
    <property type="entry name" value="VOC_core"/>
</dbReference>
<dbReference type="AlphaFoldDB" id="A0A382PEB5"/>
<dbReference type="GO" id="GO:0046491">
    <property type="term" value="P:L-methylmalonyl-CoA metabolic process"/>
    <property type="evidence" value="ECO:0007669"/>
    <property type="project" value="TreeGrafter"/>
</dbReference>
<dbReference type="InterPro" id="IPR051785">
    <property type="entry name" value="MMCE/EMCE_epimerase"/>
</dbReference>
<reference evidence="3" key="1">
    <citation type="submission" date="2018-05" db="EMBL/GenBank/DDBJ databases">
        <authorList>
            <person name="Lanie J.A."/>
            <person name="Ng W.-L."/>
            <person name="Kazmierczak K.M."/>
            <person name="Andrzejewski T.M."/>
            <person name="Davidsen T.M."/>
            <person name="Wayne K.J."/>
            <person name="Tettelin H."/>
            <person name="Glass J.I."/>
            <person name="Rusch D."/>
            <person name="Podicherti R."/>
            <person name="Tsui H.-C.T."/>
            <person name="Winkler M.E."/>
        </authorList>
    </citation>
    <scope>NUCLEOTIDE SEQUENCE</scope>
</reference>
<dbReference type="PANTHER" id="PTHR43048:SF3">
    <property type="entry name" value="METHYLMALONYL-COA EPIMERASE, MITOCHONDRIAL"/>
    <property type="match status" value="1"/>
</dbReference>
<name>A0A382PEB5_9ZZZZ</name>
<dbReference type="PANTHER" id="PTHR43048">
    <property type="entry name" value="METHYLMALONYL-COA EPIMERASE"/>
    <property type="match status" value="1"/>
</dbReference>
<keyword evidence="1" id="KW-0479">Metal-binding</keyword>
<dbReference type="GO" id="GO:0004493">
    <property type="term" value="F:methylmalonyl-CoA epimerase activity"/>
    <property type="evidence" value="ECO:0007669"/>
    <property type="project" value="TreeGrafter"/>
</dbReference>
<dbReference type="GO" id="GO:0046872">
    <property type="term" value="F:metal ion binding"/>
    <property type="evidence" value="ECO:0007669"/>
    <property type="project" value="UniProtKB-KW"/>
</dbReference>
<accession>A0A382PEB5</accession>
<dbReference type="InterPro" id="IPR029068">
    <property type="entry name" value="Glyas_Bleomycin-R_OHBP_Dase"/>
</dbReference>
<organism evidence="3">
    <name type="scientific">marine metagenome</name>
    <dbReference type="NCBI Taxonomy" id="408172"/>
    <lineage>
        <taxon>unclassified sequences</taxon>
        <taxon>metagenomes</taxon>
        <taxon>ecological metagenomes</taxon>
    </lineage>
</organism>
<dbReference type="Gene3D" id="3.10.180.10">
    <property type="entry name" value="2,3-Dihydroxybiphenyl 1,2-Dioxygenase, domain 1"/>
    <property type="match status" value="1"/>
</dbReference>
<feature type="non-terminal residue" evidence="3">
    <location>
        <position position="1"/>
    </location>
</feature>
<sequence>VFTLKLHHIGIVVQNINESLGEMTNFLSFESTELPTLIGSQKVNICFLKTNNVYIELIEPAEENSPITDFAQNGGGFHHLCFEVDDIQQEIDKMVTNGAHLVVAPVKGFEDRLIAFLMLNLKKTNCKLIELVEAKKN</sequence>